<protein>
    <recommendedName>
        <fullName evidence="2">SIS domain-containing protein</fullName>
    </recommendedName>
</protein>
<sequence length="54" mass="6330">MNPHLPLARDVDQVIALPCISRSSTTNFFEDQIIVYLFIELLLYEVANRYTEKE</sequence>
<comment type="caution">
    <text evidence="1">The sequence shown here is derived from an EMBL/GenBank/DDBJ whole genome shotgun (WGS) entry which is preliminary data.</text>
</comment>
<dbReference type="EMBL" id="VSSQ01046703">
    <property type="protein sequence ID" value="MPN00663.1"/>
    <property type="molecule type" value="Genomic_DNA"/>
</dbReference>
<name>A0A645EJB6_9ZZZZ</name>
<organism evidence="1">
    <name type="scientific">bioreactor metagenome</name>
    <dbReference type="NCBI Taxonomy" id="1076179"/>
    <lineage>
        <taxon>unclassified sequences</taxon>
        <taxon>metagenomes</taxon>
        <taxon>ecological metagenomes</taxon>
    </lineage>
</organism>
<dbReference type="AlphaFoldDB" id="A0A645EJB6"/>
<accession>A0A645EJB6</accession>
<reference evidence="1" key="1">
    <citation type="submission" date="2019-08" db="EMBL/GenBank/DDBJ databases">
        <authorList>
            <person name="Kucharzyk K."/>
            <person name="Murdoch R.W."/>
            <person name="Higgins S."/>
            <person name="Loffler F."/>
        </authorList>
    </citation>
    <scope>NUCLEOTIDE SEQUENCE</scope>
</reference>
<gene>
    <name evidence="1" type="ORF">SDC9_147859</name>
</gene>
<evidence type="ECO:0008006" key="2">
    <source>
        <dbReference type="Google" id="ProtNLM"/>
    </source>
</evidence>
<proteinExistence type="predicted"/>
<evidence type="ECO:0000313" key="1">
    <source>
        <dbReference type="EMBL" id="MPN00663.1"/>
    </source>
</evidence>